<dbReference type="InterPro" id="IPR000086">
    <property type="entry name" value="NUDIX_hydrolase_dom"/>
</dbReference>
<keyword evidence="2" id="KW-0378">Hydrolase</keyword>
<evidence type="ECO:0000256" key="1">
    <source>
        <dbReference type="ARBA" id="ARBA00001946"/>
    </source>
</evidence>
<dbReference type="PANTHER" id="PTHR43046">
    <property type="entry name" value="GDP-MANNOSE MANNOSYL HYDROLASE"/>
    <property type="match status" value="1"/>
</dbReference>
<gene>
    <name evidence="4" type="ordered locus">Deipe_0220</name>
</gene>
<dbReference type="InterPro" id="IPR015797">
    <property type="entry name" value="NUDIX_hydrolase-like_dom_sf"/>
</dbReference>
<proteinExistence type="predicted"/>
<comment type="cofactor">
    <cofactor evidence="1">
        <name>Mg(2+)</name>
        <dbReference type="ChEBI" id="CHEBI:18420"/>
    </cofactor>
</comment>
<protein>
    <submittedName>
        <fullName evidence="4">ADP-ribose pyrophosphatase</fullName>
    </submittedName>
</protein>
<dbReference type="EMBL" id="CP003382">
    <property type="protein sequence ID" value="AFZ65823.1"/>
    <property type="molecule type" value="Genomic_DNA"/>
</dbReference>
<name>K9ZW09_DEIPD</name>
<evidence type="ECO:0000256" key="2">
    <source>
        <dbReference type="ARBA" id="ARBA00022801"/>
    </source>
</evidence>
<dbReference type="SUPFAM" id="SSF55811">
    <property type="entry name" value="Nudix"/>
    <property type="match status" value="1"/>
</dbReference>
<dbReference type="Gene3D" id="3.90.79.10">
    <property type="entry name" value="Nucleoside Triphosphate Pyrophosphohydrolase"/>
    <property type="match status" value="1"/>
</dbReference>
<dbReference type="PATRIC" id="fig|937777.3.peg.229"/>
<dbReference type="PROSITE" id="PS51462">
    <property type="entry name" value="NUDIX"/>
    <property type="match status" value="1"/>
</dbReference>
<evidence type="ECO:0000313" key="4">
    <source>
        <dbReference type="EMBL" id="AFZ65823.1"/>
    </source>
</evidence>
<accession>K9ZW09</accession>
<dbReference type="Pfam" id="PF00293">
    <property type="entry name" value="NUDIX"/>
    <property type="match status" value="1"/>
</dbReference>
<dbReference type="PANTHER" id="PTHR43046:SF14">
    <property type="entry name" value="MUTT_NUDIX FAMILY PROTEIN"/>
    <property type="match status" value="1"/>
</dbReference>
<keyword evidence="5" id="KW-1185">Reference proteome</keyword>
<dbReference type="CDD" id="cd18880">
    <property type="entry name" value="NUDIX_ADPRase"/>
    <property type="match status" value="1"/>
</dbReference>
<sequence>MRPIRNSAKAVIVQGGQLLVIVKRDARGNLFYILPGGGQERGETLGDTVRRECREELGADVVVRDLLCVRDYVAAHHEFAAENPDFHAVEFMFACDLPDVTALGQGSVPDDGQEGLAWLDLNDLPGLAFYPAALGRWLLTGGARRYLGDVN</sequence>
<dbReference type="HOGENOM" id="CLU_037162_18_3_0"/>
<dbReference type="GO" id="GO:0016787">
    <property type="term" value="F:hydrolase activity"/>
    <property type="evidence" value="ECO:0007669"/>
    <property type="project" value="UniProtKB-KW"/>
</dbReference>
<evidence type="ECO:0000259" key="3">
    <source>
        <dbReference type="PROSITE" id="PS51462"/>
    </source>
</evidence>
<reference evidence="5" key="1">
    <citation type="submission" date="2012-03" db="EMBL/GenBank/DDBJ databases">
        <title>Complete sequence of chromosome of Deinococcus peraridilitoris DSM 19664.</title>
        <authorList>
            <person name="Lucas S."/>
            <person name="Copeland A."/>
            <person name="Lapidus A."/>
            <person name="Glavina del Rio T."/>
            <person name="Dalin E."/>
            <person name="Tice H."/>
            <person name="Bruce D."/>
            <person name="Goodwin L."/>
            <person name="Pitluck S."/>
            <person name="Peters L."/>
            <person name="Mikhailova N."/>
            <person name="Lu M."/>
            <person name="Kyrpides N."/>
            <person name="Mavromatis K."/>
            <person name="Ivanova N."/>
            <person name="Brettin T."/>
            <person name="Detter J.C."/>
            <person name="Han C."/>
            <person name="Larimer F."/>
            <person name="Land M."/>
            <person name="Hauser L."/>
            <person name="Markowitz V."/>
            <person name="Cheng J.-F."/>
            <person name="Hugenholtz P."/>
            <person name="Woyke T."/>
            <person name="Wu D."/>
            <person name="Pukall R."/>
            <person name="Steenblock K."/>
            <person name="Brambilla E."/>
            <person name="Klenk H.-P."/>
            <person name="Eisen J.A."/>
        </authorList>
    </citation>
    <scope>NUCLEOTIDE SEQUENCE [LARGE SCALE GENOMIC DNA]</scope>
    <source>
        <strain evidence="5">DSM 19664 / LMG 22246 / CIP 109416 / KR-200</strain>
    </source>
</reference>
<dbReference type="KEGG" id="dpd:Deipe_0220"/>
<dbReference type="RefSeq" id="WP_015234134.1">
    <property type="nucleotide sequence ID" value="NC_019793.1"/>
</dbReference>
<dbReference type="STRING" id="937777.Deipe_0220"/>
<organism evidence="4 5">
    <name type="scientific">Deinococcus peraridilitoris (strain DSM 19664 / LMG 22246 / CIP 109416 / KR-200)</name>
    <dbReference type="NCBI Taxonomy" id="937777"/>
    <lineage>
        <taxon>Bacteria</taxon>
        <taxon>Thermotogati</taxon>
        <taxon>Deinococcota</taxon>
        <taxon>Deinococci</taxon>
        <taxon>Deinococcales</taxon>
        <taxon>Deinococcaceae</taxon>
        <taxon>Deinococcus</taxon>
    </lineage>
</organism>
<dbReference type="OrthoDB" id="9787476at2"/>
<evidence type="ECO:0000313" key="5">
    <source>
        <dbReference type="Proteomes" id="UP000010467"/>
    </source>
</evidence>
<feature type="domain" description="Nudix hydrolase" evidence="3">
    <location>
        <begin position="3"/>
        <end position="140"/>
    </location>
</feature>
<dbReference type="Proteomes" id="UP000010467">
    <property type="component" value="Chromosome"/>
</dbReference>
<dbReference type="AlphaFoldDB" id="K9ZW09"/>
<dbReference type="eggNOG" id="COG1051">
    <property type="taxonomic scope" value="Bacteria"/>
</dbReference>